<keyword evidence="1" id="KW-0472">Membrane</keyword>
<keyword evidence="1" id="KW-0812">Transmembrane</keyword>
<proteinExistence type="predicted"/>
<feature type="non-terminal residue" evidence="2">
    <location>
        <position position="1"/>
    </location>
</feature>
<feature type="non-terminal residue" evidence="2">
    <location>
        <position position="70"/>
    </location>
</feature>
<evidence type="ECO:0000313" key="3">
    <source>
        <dbReference type="Proteomes" id="UP001233999"/>
    </source>
</evidence>
<dbReference type="EMBL" id="JASPKZ010002685">
    <property type="protein sequence ID" value="KAJ9595196.1"/>
    <property type="molecule type" value="Genomic_DNA"/>
</dbReference>
<sequence length="70" mass="8488">NTIYFNVKKVLGVNFTVNRQSWQQLMMGMMIPIPWFFSFFYNNMVSLYECCFDYLKFQKVSLYIAKICML</sequence>
<organism evidence="2 3">
    <name type="scientific">Diploptera punctata</name>
    <name type="common">Pacific beetle cockroach</name>
    <dbReference type="NCBI Taxonomy" id="6984"/>
    <lineage>
        <taxon>Eukaryota</taxon>
        <taxon>Metazoa</taxon>
        <taxon>Ecdysozoa</taxon>
        <taxon>Arthropoda</taxon>
        <taxon>Hexapoda</taxon>
        <taxon>Insecta</taxon>
        <taxon>Pterygota</taxon>
        <taxon>Neoptera</taxon>
        <taxon>Polyneoptera</taxon>
        <taxon>Dictyoptera</taxon>
        <taxon>Blattodea</taxon>
        <taxon>Blaberoidea</taxon>
        <taxon>Blaberidae</taxon>
        <taxon>Diplopterinae</taxon>
        <taxon>Diploptera</taxon>
    </lineage>
</organism>
<evidence type="ECO:0000313" key="2">
    <source>
        <dbReference type="EMBL" id="KAJ9595196.1"/>
    </source>
</evidence>
<protein>
    <submittedName>
        <fullName evidence="2">Uncharacterized protein</fullName>
    </submittedName>
</protein>
<keyword evidence="1" id="KW-1133">Transmembrane helix</keyword>
<dbReference type="Proteomes" id="UP001233999">
    <property type="component" value="Unassembled WGS sequence"/>
</dbReference>
<dbReference type="InterPro" id="IPR036431">
    <property type="entry name" value="ARID_dom_sf"/>
</dbReference>
<comment type="caution">
    <text evidence="2">The sequence shown here is derived from an EMBL/GenBank/DDBJ whole genome shotgun (WGS) entry which is preliminary data.</text>
</comment>
<dbReference type="GO" id="GO:0003677">
    <property type="term" value="F:DNA binding"/>
    <property type="evidence" value="ECO:0007669"/>
    <property type="project" value="InterPro"/>
</dbReference>
<dbReference type="AlphaFoldDB" id="A0AAD8EM50"/>
<gene>
    <name evidence="2" type="ORF">L9F63_013505</name>
</gene>
<keyword evidence="3" id="KW-1185">Reference proteome</keyword>
<accession>A0AAD8EM50</accession>
<reference evidence="2" key="2">
    <citation type="submission" date="2023-05" db="EMBL/GenBank/DDBJ databases">
        <authorList>
            <person name="Fouks B."/>
        </authorList>
    </citation>
    <scope>NUCLEOTIDE SEQUENCE</scope>
    <source>
        <strain evidence="2">Stay&amp;Tobe</strain>
        <tissue evidence="2">Testes</tissue>
    </source>
</reference>
<feature type="transmembrane region" description="Helical" evidence="1">
    <location>
        <begin position="22"/>
        <end position="41"/>
    </location>
</feature>
<dbReference type="SUPFAM" id="SSF46774">
    <property type="entry name" value="ARID-like"/>
    <property type="match status" value="1"/>
</dbReference>
<evidence type="ECO:0000256" key="1">
    <source>
        <dbReference type="SAM" id="Phobius"/>
    </source>
</evidence>
<name>A0AAD8EM50_DIPPU</name>
<reference evidence="2" key="1">
    <citation type="journal article" date="2023" name="IScience">
        <title>Live-bearing cockroach genome reveals convergent evolutionary mechanisms linked to viviparity in insects and beyond.</title>
        <authorList>
            <person name="Fouks B."/>
            <person name="Harrison M.C."/>
            <person name="Mikhailova A.A."/>
            <person name="Marchal E."/>
            <person name="English S."/>
            <person name="Carruthers M."/>
            <person name="Jennings E.C."/>
            <person name="Chiamaka E.L."/>
            <person name="Frigard R.A."/>
            <person name="Pippel M."/>
            <person name="Attardo G.M."/>
            <person name="Benoit J.B."/>
            <person name="Bornberg-Bauer E."/>
            <person name="Tobe S.S."/>
        </authorList>
    </citation>
    <scope>NUCLEOTIDE SEQUENCE</scope>
    <source>
        <strain evidence="2">Stay&amp;Tobe</strain>
    </source>
</reference>